<protein>
    <submittedName>
        <fullName evidence="1">Predicted phage recombinase, RecA/RadA family</fullName>
    </submittedName>
</protein>
<sequence>MKTFIQPGKTVTVAAPYDVASGAGCLVGSLFGVATMDAASGASVDITTCGVYTLAKTSAQAWTVGAKVYWDDTNKVVTTTATSNTLIGCALEAAANPSATGTVRLNGTV</sequence>
<name>A0A1X7HQT2_9PROT</name>
<gene>
    <name evidence="1" type="ORF">SAMN02982917_0007</name>
</gene>
<dbReference type="Proteomes" id="UP000192936">
    <property type="component" value="Unassembled WGS sequence"/>
</dbReference>
<dbReference type="Pfam" id="PF09956">
    <property type="entry name" value="Phage_cement_2"/>
    <property type="match status" value="1"/>
</dbReference>
<evidence type="ECO:0000313" key="1">
    <source>
        <dbReference type="EMBL" id="SMF90818.1"/>
    </source>
</evidence>
<proteinExistence type="predicted"/>
<reference evidence="1 2" key="1">
    <citation type="submission" date="2017-04" db="EMBL/GenBank/DDBJ databases">
        <authorList>
            <person name="Afonso C.L."/>
            <person name="Miller P.J."/>
            <person name="Scott M.A."/>
            <person name="Spackman E."/>
            <person name="Goraichik I."/>
            <person name="Dimitrov K.M."/>
            <person name="Suarez D.L."/>
            <person name="Swayne D.E."/>
        </authorList>
    </citation>
    <scope>NUCLEOTIDE SEQUENCE [LARGE SCALE GENOMIC DNA]</scope>
    <source>
        <strain evidence="1 2">A2P</strain>
    </source>
</reference>
<dbReference type="AlphaFoldDB" id="A0A1X7HQT2"/>
<evidence type="ECO:0000313" key="2">
    <source>
        <dbReference type="Proteomes" id="UP000192936"/>
    </source>
</evidence>
<dbReference type="EMBL" id="FXAK01000010">
    <property type="protein sequence ID" value="SMF90818.1"/>
    <property type="molecule type" value="Genomic_DNA"/>
</dbReference>
<accession>A0A1X7HQT2</accession>
<dbReference type="RefSeq" id="WP_085091843.1">
    <property type="nucleotide sequence ID" value="NZ_FXAK01000010.1"/>
</dbReference>
<organism evidence="1 2">
    <name type="scientific">Azospirillum oryzae</name>
    <dbReference type="NCBI Taxonomy" id="286727"/>
    <lineage>
        <taxon>Bacteria</taxon>
        <taxon>Pseudomonadati</taxon>
        <taxon>Pseudomonadota</taxon>
        <taxon>Alphaproteobacteria</taxon>
        <taxon>Rhodospirillales</taxon>
        <taxon>Azospirillaceae</taxon>
        <taxon>Azospirillum</taxon>
    </lineage>
</organism>
<dbReference type="InterPro" id="IPR011231">
    <property type="entry name" value="Phage_VT1-Sakai_H0018"/>
</dbReference>
<dbReference type="PIRSF" id="PIRSF030771">
    <property type="entry name" value="UCP030771"/>
    <property type="match status" value="1"/>
</dbReference>
<dbReference type="OrthoDB" id="5365964at2"/>
<dbReference type="STRING" id="286727.SAMN02982917_0007"/>